<dbReference type="SUPFAM" id="SSF58014">
    <property type="entry name" value="Coiled-coil domain of nucleotide exchange factor GrpE"/>
    <property type="match status" value="1"/>
</dbReference>
<keyword evidence="6 10" id="KW-0143">Chaperone</keyword>
<dbReference type="GO" id="GO:0006457">
    <property type="term" value="P:protein folding"/>
    <property type="evidence" value="ECO:0007669"/>
    <property type="project" value="InterPro"/>
</dbReference>
<evidence type="ECO:0000256" key="9">
    <source>
        <dbReference type="ARBA" id="ARBA00076414"/>
    </source>
</evidence>
<evidence type="ECO:0000256" key="6">
    <source>
        <dbReference type="ARBA" id="ARBA00023186"/>
    </source>
</evidence>
<evidence type="ECO:0000256" key="4">
    <source>
        <dbReference type="ARBA" id="ARBA00022490"/>
    </source>
</evidence>
<dbReference type="SUPFAM" id="SSF51064">
    <property type="entry name" value="Head domain of nucleotide exchange factor GrpE"/>
    <property type="match status" value="1"/>
</dbReference>
<evidence type="ECO:0000256" key="12">
    <source>
        <dbReference type="RuleBase" id="RU004478"/>
    </source>
</evidence>
<evidence type="ECO:0000256" key="5">
    <source>
        <dbReference type="ARBA" id="ARBA00023016"/>
    </source>
</evidence>
<dbReference type="PROSITE" id="PS01071">
    <property type="entry name" value="GRPE"/>
    <property type="match status" value="1"/>
</dbReference>
<feature type="coiled-coil region" evidence="13">
    <location>
        <begin position="30"/>
        <end position="75"/>
    </location>
</feature>
<evidence type="ECO:0000256" key="3">
    <source>
        <dbReference type="ARBA" id="ARBA00011738"/>
    </source>
</evidence>
<keyword evidence="5 10" id="KW-0346">Stress response</keyword>
<dbReference type="InterPro" id="IPR009012">
    <property type="entry name" value="GrpE_head"/>
</dbReference>
<dbReference type="EMBL" id="JAMZFT010000002">
    <property type="protein sequence ID" value="MCP1336391.1"/>
    <property type="molecule type" value="Genomic_DNA"/>
</dbReference>
<dbReference type="GO" id="GO:0051087">
    <property type="term" value="F:protein-folding chaperone binding"/>
    <property type="evidence" value="ECO:0007669"/>
    <property type="project" value="InterPro"/>
</dbReference>
<dbReference type="NCBIfam" id="NF010738">
    <property type="entry name" value="PRK14140.1"/>
    <property type="match status" value="1"/>
</dbReference>
<gene>
    <name evidence="10 15" type="primary">grpE</name>
    <name evidence="15" type="ORF">NJQ99_08240</name>
</gene>
<dbReference type="PRINTS" id="PR00773">
    <property type="entry name" value="GRPEPROTEIN"/>
</dbReference>
<evidence type="ECO:0000313" key="15">
    <source>
        <dbReference type="EMBL" id="MCP1336391.1"/>
    </source>
</evidence>
<feature type="compositionally biased region" description="Basic and acidic residues" evidence="14">
    <location>
        <begin position="1"/>
        <end position="15"/>
    </location>
</feature>
<evidence type="ECO:0000256" key="11">
    <source>
        <dbReference type="RuleBase" id="RU000639"/>
    </source>
</evidence>
<dbReference type="GO" id="GO:0051082">
    <property type="term" value="F:unfolded protein binding"/>
    <property type="evidence" value="ECO:0007669"/>
    <property type="project" value="TreeGrafter"/>
</dbReference>
<evidence type="ECO:0000256" key="7">
    <source>
        <dbReference type="ARBA" id="ARBA00053401"/>
    </source>
</evidence>
<keyword evidence="13" id="KW-0175">Coiled coil</keyword>
<reference evidence="15" key="1">
    <citation type="submission" date="2022-06" db="EMBL/GenBank/DDBJ databases">
        <title>Isolation and Genomics of Futiania mangrovii gen. nov., sp. nov., a Rare and Metabolically-versatile member in the Class Alphaproteobacteria.</title>
        <authorList>
            <person name="Liu L."/>
            <person name="Huang W.-C."/>
            <person name="Pan J."/>
            <person name="Li J."/>
            <person name="Huang Y."/>
            <person name="Du H."/>
            <person name="Liu Y."/>
            <person name="Li M."/>
        </authorList>
    </citation>
    <scope>NUCLEOTIDE SEQUENCE</scope>
    <source>
        <strain evidence="15">FT118</strain>
    </source>
</reference>
<evidence type="ECO:0000256" key="2">
    <source>
        <dbReference type="ARBA" id="ARBA00009054"/>
    </source>
</evidence>
<comment type="subunit">
    <text evidence="3 10">Homodimer.</text>
</comment>
<accession>A0A9J6PIL2</accession>
<comment type="function">
    <text evidence="7 10 11">Participates actively in the response to hyperosmotic and heat shock by preventing the aggregation of stress-denatured proteins, in association with DnaK and GrpE. It is the nucleotide exchange factor for DnaK and may function as a thermosensor. Unfolded proteins bind initially to DnaJ; upon interaction with the DnaJ-bound protein, DnaK hydrolyzes its bound ATP, resulting in the formation of a stable complex. GrpE releases ADP from DnaK; ATP binding to DnaK triggers the release of the substrate protein, thus completing the reaction cycle. Several rounds of ATP-dependent interactions between DnaJ, DnaK and GrpE are required for fully efficient folding.</text>
</comment>
<dbReference type="FunFam" id="2.30.22.10:FF:000001">
    <property type="entry name" value="Protein GrpE"/>
    <property type="match status" value="1"/>
</dbReference>
<evidence type="ECO:0000256" key="13">
    <source>
        <dbReference type="SAM" id="Coils"/>
    </source>
</evidence>
<dbReference type="Proteomes" id="UP001055804">
    <property type="component" value="Unassembled WGS sequence"/>
</dbReference>
<comment type="subcellular location">
    <subcellularLocation>
        <location evidence="1 10">Cytoplasm</location>
    </subcellularLocation>
</comment>
<dbReference type="Gene3D" id="2.30.22.10">
    <property type="entry name" value="Head domain of nucleotide exchange factor GrpE"/>
    <property type="match status" value="1"/>
</dbReference>
<dbReference type="Gene3D" id="3.90.20.20">
    <property type="match status" value="1"/>
</dbReference>
<protein>
    <recommendedName>
        <fullName evidence="8 10">Protein GrpE</fullName>
    </recommendedName>
    <alternativeName>
        <fullName evidence="9 10">HSP-70 cofactor</fullName>
    </alternativeName>
</protein>
<evidence type="ECO:0000256" key="10">
    <source>
        <dbReference type="HAMAP-Rule" id="MF_01151"/>
    </source>
</evidence>
<dbReference type="PANTHER" id="PTHR21237">
    <property type="entry name" value="GRPE PROTEIN"/>
    <property type="match status" value="1"/>
</dbReference>
<dbReference type="Pfam" id="PF01025">
    <property type="entry name" value="GrpE"/>
    <property type="match status" value="1"/>
</dbReference>
<dbReference type="AlphaFoldDB" id="A0A9J6PIL2"/>
<dbReference type="InterPro" id="IPR013805">
    <property type="entry name" value="GrpE_CC"/>
</dbReference>
<feature type="region of interest" description="Disordered" evidence="14">
    <location>
        <begin position="1"/>
        <end position="28"/>
    </location>
</feature>
<sequence length="192" mass="20417">MTDPRSKSTETHAAEAQEGMTGADAPAADAAALAERVAAAEAEAAELKDRLLRTMADAENVRRRAEREKADALKYGGAKLARDLLTVADNLRRALDAAPQDLPAEVEGLFSGIEATERELMAVFERHGITRLDPTGEKFDPNLHQAMVEIPSADHAPGTVVQTMQAGFLMEGRLLRPAMVGIAKAPPAPQGA</sequence>
<keyword evidence="4 10" id="KW-0963">Cytoplasm</keyword>
<dbReference type="GO" id="GO:0042803">
    <property type="term" value="F:protein homodimerization activity"/>
    <property type="evidence" value="ECO:0007669"/>
    <property type="project" value="InterPro"/>
</dbReference>
<dbReference type="HAMAP" id="MF_01151">
    <property type="entry name" value="GrpE"/>
    <property type="match status" value="1"/>
</dbReference>
<dbReference type="RefSeq" id="WP_269332352.1">
    <property type="nucleotide sequence ID" value="NZ_JAMZFT010000002.1"/>
</dbReference>
<dbReference type="CDD" id="cd00446">
    <property type="entry name" value="GrpE"/>
    <property type="match status" value="1"/>
</dbReference>
<comment type="similarity">
    <text evidence="2 10 12">Belongs to the GrpE family.</text>
</comment>
<evidence type="ECO:0000256" key="1">
    <source>
        <dbReference type="ARBA" id="ARBA00004496"/>
    </source>
</evidence>
<dbReference type="GO" id="GO:0000774">
    <property type="term" value="F:adenyl-nucleotide exchange factor activity"/>
    <property type="evidence" value="ECO:0007669"/>
    <property type="project" value="InterPro"/>
</dbReference>
<name>A0A9J6PIL2_9PROT</name>
<comment type="caution">
    <text evidence="15">The sequence shown here is derived from an EMBL/GenBank/DDBJ whole genome shotgun (WGS) entry which is preliminary data.</text>
</comment>
<evidence type="ECO:0000313" key="16">
    <source>
        <dbReference type="Proteomes" id="UP001055804"/>
    </source>
</evidence>
<evidence type="ECO:0000256" key="14">
    <source>
        <dbReference type="SAM" id="MobiDB-lite"/>
    </source>
</evidence>
<dbReference type="NCBIfam" id="NF010739">
    <property type="entry name" value="PRK14141.1"/>
    <property type="match status" value="1"/>
</dbReference>
<dbReference type="GO" id="GO:0005737">
    <property type="term" value="C:cytoplasm"/>
    <property type="evidence" value="ECO:0007669"/>
    <property type="project" value="UniProtKB-SubCell"/>
</dbReference>
<proteinExistence type="inferred from homology"/>
<dbReference type="InterPro" id="IPR000740">
    <property type="entry name" value="GrpE"/>
</dbReference>
<organism evidence="15 16">
    <name type="scientific">Futiania mangrovi</name>
    <dbReference type="NCBI Taxonomy" id="2959716"/>
    <lineage>
        <taxon>Bacteria</taxon>
        <taxon>Pseudomonadati</taxon>
        <taxon>Pseudomonadota</taxon>
        <taxon>Alphaproteobacteria</taxon>
        <taxon>Futianiales</taxon>
        <taxon>Futianiaceae</taxon>
        <taxon>Futiania</taxon>
    </lineage>
</organism>
<keyword evidence="16" id="KW-1185">Reference proteome</keyword>
<evidence type="ECO:0000256" key="8">
    <source>
        <dbReference type="ARBA" id="ARBA00072274"/>
    </source>
</evidence>
<dbReference type="PANTHER" id="PTHR21237:SF23">
    <property type="entry name" value="GRPE PROTEIN HOMOLOG, MITOCHONDRIAL"/>
    <property type="match status" value="1"/>
</dbReference>